<comment type="subcellular location">
    <subcellularLocation>
        <location evidence="2">Cell inner membrane</location>
        <topology evidence="2">Multi-pass membrane protein</topology>
    </subcellularLocation>
</comment>
<dbReference type="CDD" id="cd06225">
    <property type="entry name" value="HAMP"/>
    <property type="match status" value="1"/>
</dbReference>
<keyword evidence="6 14" id="KW-0808">Transferase</keyword>
<evidence type="ECO:0000259" key="16">
    <source>
        <dbReference type="PROSITE" id="PS50885"/>
    </source>
</evidence>
<evidence type="ECO:0000256" key="7">
    <source>
        <dbReference type="ARBA" id="ARBA00022692"/>
    </source>
</evidence>
<reference evidence="17 18" key="1">
    <citation type="submission" date="2019-03" db="EMBL/GenBank/DDBJ databases">
        <title>Genomic Encyclopedia of Type Strains, Phase IV (KMG-IV): sequencing the most valuable type-strain genomes for metagenomic binning, comparative biology and taxonomic classification.</title>
        <authorList>
            <person name="Goeker M."/>
        </authorList>
    </citation>
    <scope>NUCLEOTIDE SEQUENCE [LARGE SCALE GENOMIC DNA]</scope>
    <source>
        <strain evidence="17 18">DSM 19580</strain>
    </source>
</reference>
<dbReference type="InterPro" id="IPR005467">
    <property type="entry name" value="His_kinase_dom"/>
</dbReference>
<evidence type="ECO:0000259" key="15">
    <source>
        <dbReference type="PROSITE" id="PS50109"/>
    </source>
</evidence>
<dbReference type="Proteomes" id="UP000295719">
    <property type="component" value="Unassembled WGS sequence"/>
</dbReference>
<dbReference type="EMBL" id="SMCR01000004">
    <property type="protein sequence ID" value="TCV96729.1"/>
    <property type="molecule type" value="Genomic_DNA"/>
</dbReference>
<dbReference type="SUPFAM" id="SSF47384">
    <property type="entry name" value="Homodimeric domain of signal transducing histidine kinase"/>
    <property type="match status" value="1"/>
</dbReference>
<keyword evidence="5" id="KW-0597">Phosphoprotein</keyword>
<keyword evidence="12 14" id="KW-0902">Two-component regulatory system</keyword>
<dbReference type="GO" id="GO:0005886">
    <property type="term" value="C:plasma membrane"/>
    <property type="evidence" value="ECO:0007669"/>
    <property type="project" value="UniProtKB-SubCell"/>
</dbReference>
<evidence type="ECO:0000313" key="17">
    <source>
        <dbReference type="EMBL" id="TCV96729.1"/>
    </source>
</evidence>
<dbReference type="InterPro" id="IPR003660">
    <property type="entry name" value="HAMP_dom"/>
</dbReference>
<dbReference type="InterPro" id="IPR004358">
    <property type="entry name" value="Sig_transdc_His_kin-like_C"/>
</dbReference>
<evidence type="ECO:0000256" key="14">
    <source>
        <dbReference type="RuleBase" id="RU364088"/>
    </source>
</evidence>
<dbReference type="NCBIfam" id="NF007345">
    <property type="entry name" value="PRK09835.1"/>
    <property type="match status" value="1"/>
</dbReference>
<dbReference type="InterPro" id="IPR003594">
    <property type="entry name" value="HATPase_dom"/>
</dbReference>
<comment type="function">
    <text evidence="14">Member of a two-component regulatory system.</text>
</comment>
<dbReference type="Gene3D" id="3.30.565.10">
    <property type="entry name" value="Histidine kinase-like ATPase, C-terminal domain"/>
    <property type="match status" value="1"/>
</dbReference>
<dbReference type="Gene3D" id="6.10.340.10">
    <property type="match status" value="1"/>
</dbReference>
<keyword evidence="18" id="KW-1185">Reference proteome</keyword>
<evidence type="ECO:0000313" key="18">
    <source>
        <dbReference type="Proteomes" id="UP000295719"/>
    </source>
</evidence>
<comment type="catalytic activity">
    <reaction evidence="1 14">
        <text>ATP + protein L-histidine = ADP + protein N-phospho-L-histidine.</text>
        <dbReference type="EC" id="2.7.13.3"/>
    </reaction>
</comment>
<feature type="domain" description="Histidine kinase" evidence="15">
    <location>
        <begin position="282"/>
        <end position="496"/>
    </location>
</feature>
<proteinExistence type="predicted"/>
<evidence type="ECO:0000256" key="11">
    <source>
        <dbReference type="ARBA" id="ARBA00022989"/>
    </source>
</evidence>
<dbReference type="InterPro" id="IPR036097">
    <property type="entry name" value="HisK_dim/P_sf"/>
</dbReference>
<dbReference type="FunFam" id="3.30.565.10:FF:000006">
    <property type="entry name" value="Sensor histidine kinase WalK"/>
    <property type="match status" value="1"/>
</dbReference>
<accession>A0A4V2W4T5</accession>
<dbReference type="PANTHER" id="PTHR45436:SF15">
    <property type="entry name" value="SENSOR HISTIDINE KINASE CUSS"/>
    <property type="match status" value="1"/>
</dbReference>
<evidence type="ECO:0000256" key="10">
    <source>
        <dbReference type="ARBA" id="ARBA00022840"/>
    </source>
</evidence>
<dbReference type="InterPro" id="IPR050428">
    <property type="entry name" value="TCS_sensor_his_kinase"/>
</dbReference>
<feature type="transmembrane region" description="Helical" evidence="14">
    <location>
        <begin position="201"/>
        <end position="221"/>
    </location>
</feature>
<gene>
    <name evidence="17" type="ORF">EDC52_104169</name>
</gene>
<evidence type="ECO:0000256" key="2">
    <source>
        <dbReference type="ARBA" id="ARBA00004429"/>
    </source>
</evidence>
<dbReference type="OrthoDB" id="9809766at2"/>
<dbReference type="FunFam" id="1.10.287.130:FF:000001">
    <property type="entry name" value="Two-component sensor histidine kinase"/>
    <property type="match status" value="1"/>
</dbReference>
<feature type="transmembrane region" description="Helical" evidence="14">
    <location>
        <begin position="26"/>
        <end position="50"/>
    </location>
</feature>
<keyword evidence="3 14" id="KW-1003">Cell membrane</keyword>
<dbReference type="Pfam" id="PF00672">
    <property type="entry name" value="HAMP"/>
    <property type="match status" value="1"/>
</dbReference>
<keyword evidence="4 14" id="KW-0997">Cell inner membrane</keyword>
<dbReference type="EC" id="2.7.13.3" evidence="14"/>
<dbReference type="GO" id="GO:0000155">
    <property type="term" value="F:phosphorelay sensor kinase activity"/>
    <property type="evidence" value="ECO:0007669"/>
    <property type="project" value="InterPro"/>
</dbReference>
<sequence length="497" mass="55857">MPVSRSHRSFPRGIRSFLLATRPLSLAMRLTCFISLATIAAFVAFAWIMLHSVEHHFAEQDVSDLKQISATLANTLKKANEPQAEKVEKLRTALAGYRNIAVLLKTEDNRLLYRSADGPDLDAIGSSPAFAANLASREVFTWSDTQSTQSAHGDSAKHPAYRVIASTVQTRVAGKVTRYSLMIALSIDFHLHYIEELKHNLIMIAAGISLLIVFIVLFAVYKGHTPLRNVSKKIKNITSENLDVRLDPHKVPIELEQLVISFNNMIERIEDVFTRQANFSADIAHEIRTPITNLITQTEIVLRQPRTIKELEDVLYSNLEEFSHMAKMVSDMLFLAQADNQQLIPERSLIDLETEVRKVFEFFEAWADEREVRLNITGRAQPIEGDPLMLRRAISNLLSNAVRYTPPGNTIIVQLTERDQWVEIQVENPGAMIAEQHLPRLFDRFYRADPSRQKKGEGSGIGLAIVKSIVTAHQGKISVSSDAVSTKFSLSLPKRAS</sequence>
<keyword evidence="8 14" id="KW-0547">Nucleotide-binding</keyword>
<comment type="caution">
    <text evidence="17">The sequence shown here is derived from an EMBL/GenBank/DDBJ whole genome shotgun (WGS) entry which is preliminary data.</text>
</comment>
<feature type="domain" description="HAMP" evidence="16">
    <location>
        <begin position="225"/>
        <end position="274"/>
    </location>
</feature>
<evidence type="ECO:0000256" key="8">
    <source>
        <dbReference type="ARBA" id="ARBA00022741"/>
    </source>
</evidence>
<evidence type="ECO:0000256" key="9">
    <source>
        <dbReference type="ARBA" id="ARBA00022777"/>
    </source>
</evidence>
<dbReference type="InterPro" id="IPR003661">
    <property type="entry name" value="HisK_dim/P_dom"/>
</dbReference>
<keyword evidence="9 14" id="KW-0418">Kinase</keyword>
<dbReference type="CDD" id="cd00082">
    <property type="entry name" value="HisKA"/>
    <property type="match status" value="1"/>
</dbReference>
<dbReference type="PROSITE" id="PS50885">
    <property type="entry name" value="HAMP"/>
    <property type="match status" value="1"/>
</dbReference>
<dbReference type="PROSITE" id="PS50109">
    <property type="entry name" value="HIS_KIN"/>
    <property type="match status" value="1"/>
</dbReference>
<evidence type="ECO:0000256" key="4">
    <source>
        <dbReference type="ARBA" id="ARBA00022519"/>
    </source>
</evidence>
<dbReference type="InterPro" id="IPR006290">
    <property type="entry name" value="CztS_silS_copS"/>
</dbReference>
<dbReference type="NCBIfam" id="TIGR01386">
    <property type="entry name" value="cztS_silS_copS"/>
    <property type="match status" value="1"/>
</dbReference>
<dbReference type="InterPro" id="IPR036890">
    <property type="entry name" value="HATPase_C_sf"/>
</dbReference>
<keyword evidence="13 14" id="KW-0472">Membrane</keyword>
<dbReference type="SMART" id="SM00387">
    <property type="entry name" value="HATPase_c"/>
    <property type="match status" value="1"/>
</dbReference>
<name>A0A4V2W4T5_9GAMM</name>
<dbReference type="PRINTS" id="PR00344">
    <property type="entry name" value="BCTRLSENSOR"/>
</dbReference>
<keyword evidence="10 14" id="KW-0067">ATP-binding</keyword>
<dbReference type="Gene3D" id="1.10.287.130">
    <property type="match status" value="1"/>
</dbReference>
<dbReference type="GO" id="GO:0005524">
    <property type="term" value="F:ATP binding"/>
    <property type="evidence" value="ECO:0007669"/>
    <property type="project" value="UniProtKB-KW"/>
</dbReference>
<protein>
    <recommendedName>
        <fullName evidence="14">Sensor protein</fullName>
        <ecNumber evidence="14">2.7.13.3</ecNumber>
    </recommendedName>
</protein>
<dbReference type="SUPFAM" id="SSF55874">
    <property type="entry name" value="ATPase domain of HSP90 chaperone/DNA topoisomerase II/histidine kinase"/>
    <property type="match status" value="1"/>
</dbReference>
<dbReference type="Pfam" id="PF00512">
    <property type="entry name" value="HisKA"/>
    <property type="match status" value="1"/>
</dbReference>
<evidence type="ECO:0000256" key="12">
    <source>
        <dbReference type="ARBA" id="ARBA00023012"/>
    </source>
</evidence>
<organism evidence="17 18">
    <name type="scientific">Biostraticola tofi</name>
    <dbReference type="NCBI Taxonomy" id="466109"/>
    <lineage>
        <taxon>Bacteria</taxon>
        <taxon>Pseudomonadati</taxon>
        <taxon>Pseudomonadota</taxon>
        <taxon>Gammaproteobacteria</taxon>
        <taxon>Enterobacterales</taxon>
        <taxon>Bruguierivoracaceae</taxon>
        <taxon>Biostraticola</taxon>
    </lineage>
</organism>
<dbReference type="InterPro" id="IPR048590">
    <property type="entry name" value="CusS-like_sensor"/>
</dbReference>
<evidence type="ECO:0000256" key="6">
    <source>
        <dbReference type="ARBA" id="ARBA00022679"/>
    </source>
</evidence>
<evidence type="ECO:0000256" key="5">
    <source>
        <dbReference type="ARBA" id="ARBA00022553"/>
    </source>
</evidence>
<dbReference type="Pfam" id="PF02518">
    <property type="entry name" value="HATPase_c"/>
    <property type="match status" value="1"/>
</dbReference>
<evidence type="ECO:0000256" key="3">
    <source>
        <dbReference type="ARBA" id="ARBA00022475"/>
    </source>
</evidence>
<dbReference type="PANTHER" id="PTHR45436">
    <property type="entry name" value="SENSOR HISTIDINE KINASE YKOH"/>
    <property type="match status" value="1"/>
</dbReference>
<dbReference type="SMART" id="SM00388">
    <property type="entry name" value="HisKA"/>
    <property type="match status" value="1"/>
</dbReference>
<evidence type="ECO:0000256" key="13">
    <source>
        <dbReference type="ARBA" id="ARBA00023136"/>
    </source>
</evidence>
<keyword evidence="11 14" id="KW-1133">Transmembrane helix</keyword>
<dbReference type="SMART" id="SM00304">
    <property type="entry name" value="HAMP"/>
    <property type="match status" value="1"/>
</dbReference>
<dbReference type="RefSeq" id="WP_131865308.1">
    <property type="nucleotide sequence ID" value="NZ_SMCR01000004.1"/>
</dbReference>
<dbReference type="Pfam" id="PF21085">
    <property type="entry name" value="CusS"/>
    <property type="match status" value="1"/>
</dbReference>
<evidence type="ECO:0000256" key="1">
    <source>
        <dbReference type="ARBA" id="ARBA00000085"/>
    </source>
</evidence>
<keyword evidence="7 14" id="KW-0812">Transmembrane</keyword>
<dbReference type="AlphaFoldDB" id="A0A4V2W4T5"/>